<reference evidence="1 2" key="1">
    <citation type="submission" date="2019-04" db="EMBL/GenBank/DDBJ databases">
        <title>Bacillus sediminilitoris sp. nov., isolated from a tidal flat sediment on the East China Sea.</title>
        <authorList>
            <person name="Wei Y."/>
            <person name="Mao H."/>
            <person name="Fang J."/>
        </authorList>
    </citation>
    <scope>NUCLEOTIDE SEQUENCE [LARGE SCALE GENOMIC DNA]</scope>
    <source>
        <strain evidence="1 2">DSL-17</strain>
    </source>
</reference>
<dbReference type="Pfam" id="PF11772">
    <property type="entry name" value="EpuA"/>
    <property type="match status" value="1"/>
</dbReference>
<dbReference type="EMBL" id="SSNT01000017">
    <property type="protein sequence ID" value="THF77051.1"/>
    <property type="molecule type" value="Genomic_DNA"/>
</dbReference>
<dbReference type="AlphaFoldDB" id="A0A4V3WEN6"/>
<comment type="caution">
    <text evidence="1">The sequence shown here is derived from an EMBL/GenBank/DDBJ whole genome shotgun (WGS) entry which is preliminary data.</text>
</comment>
<keyword evidence="1" id="KW-0240">DNA-directed RNA polymerase</keyword>
<name>A0A4V3WEN6_9BACI</name>
<keyword evidence="2" id="KW-1185">Reference proteome</keyword>
<sequence>MRIRVRLIPIWARVLLVLFFMVVSTIVGIVVGYGVIGSGNPADAFDKSTWQHIIDLVEKE</sequence>
<dbReference type="InterPro" id="IPR024596">
    <property type="entry name" value="RNApol_su_b/EpuA"/>
</dbReference>
<proteinExistence type="predicted"/>
<organism evidence="1 2">
    <name type="scientific">Metabacillus sediminilitoris</name>
    <dbReference type="NCBI Taxonomy" id="2567941"/>
    <lineage>
        <taxon>Bacteria</taxon>
        <taxon>Bacillati</taxon>
        <taxon>Bacillota</taxon>
        <taxon>Bacilli</taxon>
        <taxon>Bacillales</taxon>
        <taxon>Bacillaceae</taxon>
        <taxon>Metabacillus</taxon>
    </lineage>
</organism>
<gene>
    <name evidence="1" type="ORF">E6W99_20040</name>
</gene>
<evidence type="ECO:0000313" key="1">
    <source>
        <dbReference type="EMBL" id="THF77051.1"/>
    </source>
</evidence>
<dbReference type="Proteomes" id="UP000310334">
    <property type="component" value="Unassembled WGS sequence"/>
</dbReference>
<evidence type="ECO:0000313" key="2">
    <source>
        <dbReference type="Proteomes" id="UP000310334"/>
    </source>
</evidence>
<dbReference type="GO" id="GO:0000428">
    <property type="term" value="C:DNA-directed RNA polymerase complex"/>
    <property type="evidence" value="ECO:0007669"/>
    <property type="project" value="UniProtKB-KW"/>
</dbReference>
<accession>A0A4V3WEN6</accession>
<keyword evidence="1" id="KW-0804">Transcription</keyword>
<protein>
    <submittedName>
        <fullName evidence="1">DNA-directed RNA polymerase subunit beta</fullName>
    </submittedName>
</protein>